<evidence type="ECO:0000313" key="3">
    <source>
        <dbReference type="Proteomes" id="UP000243498"/>
    </source>
</evidence>
<sequence length="256" mass="27270">MLTFAGRPKSSVFGSHRTDTSLPMEGEGGGGVERGGKGGTSSRFKRLSFMMHSSRPAQPPDSDRSPVSSIHSKLIQSDTKMATNAVTTMVAGEDTTRPVQAKTSNTLQTSVSYIPPDAAVGEVVAKLDAKQSSSEEPSPTDAKKASITFPDDLPKPDHSPSERTPTDAFSESSFGRKSSVSSVSFRRSRNPSVAPCLPKQTAHGVRIRNASPPPQRRSPEPETVVAPSPQAAHRKSDQAASLPLTWEVKEKQQGGH</sequence>
<name>A0A166ZXP1_METRR</name>
<accession>A0A166ZXP1</accession>
<feature type="compositionally biased region" description="Polar residues" evidence="1">
    <location>
        <begin position="97"/>
        <end position="112"/>
    </location>
</feature>
<keyword evidence="3" id="KW-1185">Reference proteome</keyword>
<dbReference type="OMA" id="FGSHRTD"/>
<evidence type="ECO:0000313" key="2">
    <source>
        <dbReference type="EMBL" id="OAA38346.1"/>
    </source>
</evidence>
<feature type="compositionally biased region" description="Basic and acidic residues" evidence="1">
    <location>
        <begin position="152"/>
        <end position="165"/>
    </location>
</feature>
<feature type="compositionally biased region" description="Low complexity" evidence="1">
    <location>
        <begin position="169"/>
        <end position="193"/>
    </location>
</feature>
<comment type="caution">
    <text evidence="2">The sequence shown here is derived from an EMBL/GenBank/DDBJ whole genome shotgun (WGS) entry which is preliminary data.</text>
</comment>
<dbReference type="EMBL" id="AZHC01000026">
    <property type="protein sequence ID" value="OAA38346.1"/>
    <property type="molecule type" value="Genomic_DNA"/>
</dbReference>
<reference evidence="2 3" key="1">
    <citation type="journal article" date="2016" name="Genome Biol. Evol.">
        <title>Divergent and convergent evolution of fungal pathogenicity.</title>
        <authorList>
            <person name="Shang Y."/>
            <person name="Xiao G."/>
            <person name="Zheng P."/>
            <person name="Cen K."/>
            <person name="Zhan S."/>
            <person name="Wang C."/>
        </authorList>
    </citation>
    <scope>NUCLEOTIDE SEQUENCE [LARGE SCALE GENOMIC DNA]</scope>
    <source>
        <strain evidence="2 3">RCEF 4871</strain>
    </source>
</reference>
<gene>
    <name evidence="2" type="ORF">NOR_06736</name>
</gene>
<evidence type="ECO:0000256" key="1">
    <source>
        <dbReference type="SAM" id="MobiDB-lite"/>
    </source>
</evidence>
<dbReference type="AlphaFoldDB" id="A0A166ZXP1"/>
<protein>
    <submittedName>
        <fullName evidence="2">Uncharacterized protein</fullName>
    </submittedName>
</protein>
<feature type="compositionally biased region" description="Basic and acidic residues" evidence="1">
    <location>
        <begin position="247"/>
        <end position="256"/>
    </location>
</feature>
<feature type="compositionally biased region" description="Gly residues" evidence="1">
    <location>
        <begin position="26"/>
        <end position="39"/>
    </location>
</feature>
<proteinExistence type="predicted"/>
<feature type="compositionally biased region" description="Polar residues" evidence="1">
    <location>
        <begin position="65"/>
        <end position="87"/>
    </location>
</feature>
<dbReference type="OrthoDB" id="4959531at2759"/>
<organism evidence="2 3">
    <name type="scientific">Metarhizium rileyi (strain RCEF 4871)</name>
    <name type="common">Nomuraea rileyi</name>
    <dbReference type="NCBI Taxonomy" id="1649241"/>
    <lineage>
        <taxon>Eukaryota</taxon>
        <taxon>Fungi</taxon>
        <taxon>Dikarya</taxon>
        <taxon>Ascomycota</taxon>
        <taxon>Pezizomycotina</taxon>
        <taxon>Sordariomycetes</taxon>
        <taxon>Hypocreomycetidae</taxon>
        <taxon>Hypocreales</taxon>
        <taxon>Clavicipitaceae</taxon>
        <taxon>Metarhizium</taxon>
    </lineage>
</organism>
<feature type="region of interest" description="Disordered" evidence="1">
    <location>
        <begin position="1"/>
        <end position="256"/>
    </location>
</feature>
<dbReference type="Proteomes" id="UP000243498">
    <property type="component" value="Unassembled WGS sequence"/>
</dbReference>